<proteinExistence type="predicted"/>
<dbReference type="OrthoDB" id="2397870at2759"/>
<reference evidence="1 2" key="1">
    <citation type="journal article" date="2019" name="Environ. Microbiol.">
        <title>At the nexus of three kingdoms: the genome of the mycorrhizal fungus Gigaspora margarita provides insights into plant, endobacterial and fungal interactions.</title>
        <authorList>
            <person name="Venice F."/>
            <person name="Ghignone S."/>
            <person name="Salvioli di Fossalunga A."/>
            <person name="Amselem J."/>
            <person name="Novero M."/>
            <person name="Xianan X."/>
            <person name="Sedzielewska Toro K."/>
            <person name="Morin E."/>
            <person name="Lipzen A."/>
            <person name="Grigoriev I.V."/>
            <person name="Henrissat B."/>
            <person name="Martin F.M."/>
            <person name="Bonfante P."/>
        </authorList>
    </citation>
    <scope>NUCLEOTIDE SEQUENCE [LARGE SCALE GENOMIC DNA]</scope>
    <source>
        <strain evidence="1 2">BEG34</strain>
    </source>
</reference>
<dbReference type="EMBL" id="WTPW01001562">
    <property type="protein sequence ID" value="KAF0428721.1"/>
    <property type="molecule type" value="Genomic_DNA"/>
</dbReference>
<comment type="caution">
    <text evidence="1">The sequence shown here is derived from an EMBL/GenBank/DDBJ whole genome shotgun (WGS) entry which is preliminary data.</text>
</comment>
<keyword evidence="2" id="KW-1185">Reference proteome</keyword>
<name>A0A8H4A6J4_GIGMA</name>
<dbReference type="AlphaFoldDB" id="A0A8H4A6J4"/>
<dbReference type="Proteomes" id="UP000439903">
    <property type="component" value="Unassembled WGS sequence"/>
</dbReference>
<evidence type="ECO:0008006" key="3">
    <source>
        <dbReference type="Google" id="ProtNLM"/>
    </source>
</evidence>
<gene>
    <name evidence="1" type="ORF">F8M41_005831</name>
</gene>
<organism evidence="1 2">
    <name type="scientific">Gigaspora margarita</name>
    <dbReference type="NCBI Taxonomy" id="4874"/>
    <lineage>
        <taxon>Eukaryota</taxon>
        <taxon>Fungi</taxon>
        <taxon>Fungi incertae sedis</taxon>
        <taxon>Mucoromycota</taxon>
        <taxon>Glomeromycotina</taxon>
        <taxon>Glomeromycetes</taxon>
        <taxon>Diversisporales</taxon>
        <taxon>Gigasporaceae</taxon>
        <taxon>Gigaspora</taxon>
    </lineage>
</organism>
<evidence type="ECO:0000313" key="2">
    <source>
        <dbReference type="Proteomes" id="UP000439903"/>
    </source>
</evidence>
<sequence length="320" mass="38046">MLVPPDINTIFDIHEEAEEMDTDLSQADMDNVFDTILNATDGIGHEWELIEDDNVASERTSEPERVKSYSLPVDGYKTWIQNLESAGLRYVCHDRRRNSLKSALEGLDAFNIQKLLRFRAVEFKDQMGDVEGRLQDVQALRDTFITRDDIYTIVYNIMNNLIYFDKNEWISLDKWREKLINKGGSCLFEHNNEVNNAGWLDFLKHYNERLNLDIFMEDDAGEEIKAVEMSFPDSSVFLCHFHVLRSWRRRLGHKHGVKINPNKEIVWKDLWRLIRTEGWSDLEAQQQIIKAIDEWQKIDDESIKEFANYFERWWRPRYEM</sequence>
<accession>A0A8H4A6J4</accession>
<evidence type="ECO:0000313" key="1">
    <source>
        <dbReference type="EMBL" id="KAF0428721.1"/>
    </source>
</evidence>
<protein>
    <recommendedName>
        <fullName evidence="3">MULE transposase domain-containing protein</fullName>
    </recommendedName>
</protein>